<gene>
    <name evidence="6" type="primary">LOC101849729</name>
</gene>
<keyword evidence="6" id="KW-0575">Peroxidase</keyword>
<feature type="chain" id="PRO_5046687099" evidence="4">
    <location>
        <begin position="20"/>
        <end position="651"/>
    </location>
</feature>
<dbReference type="PANTHER" id="PTHR11475:SF4">
    <property type="entry name" value="CHORION PEROXIDASE"/>
    <property type="match status" value="1"/>
</dbReference>
<dbReference type="CDD" id="cd09823">
    <property type="entry name" value="peroxinectin_like"/>
    <property type="match status" value="1"/>
</dbReference>
<dbReference type="InterPro" id="IPR010255">
    <property type="entry name" value="Haem_peroxidase_sf"/>
</dbReference>
<sequence>MLLVKSLLLLAWTVNACDGLRVQDMFPSESDTCASSGRSESFPLLRGVISLPRRLREWWDLRRRATQQQTTAPTCVSPKLTCDPRAKYRTPDGYCNNLKHPAWGTPGWPFKRILAPAYDDGQNAPRAYGVSGRPLPSPRVVSRIVHTADSDNVLTDRLTSMFTHFGQFLDHDLDLTPLTNSDSELDCCEEMIQFPVRGFYTHPPTSSLAYLLKSRPLPGTCFPIPIPQPDGHFNSSCMNFVRSKVFAPSFKCKSSTREQGNGITSFIDASQVYGSSKAKQDSLRERVGGRLLSYKSDLLPSNSTTTCRSTSIPGKVCFGAGDTRVNEQPALSALHIVFHRYHNHLANFLSSRNILWDDETIFQEVRKIMGAILQHIVYKEYLPLLLGPHYMTAYELTPTLRHRYEPSTDPRIMNSFATAAFRFGHSMVPGNLIFGVKKQPLESAFFCPHLIQDDARKGLDDLIRGTLSDMSQGSDRYFSHTLSRNLFRNGGRSLDLVSLNIQRGRDHGLPPHNDFRKMCGLSRLSSSPEAPLLEVYEDMNDVDLFSGALTEEHVEGGVVGPTFACLIARQFRDLKFGDRFWYENPDPHTGFSRAQFRAIKKVSLASLLCTVTNLETVPKSPFETVSFRNRELSCTDVPSLDLGHWMNPVPL</sequence>
<name>A0ABM1W133_APLCA</name>
<feature type="signal peptide" evidence="4">
    <location>
        <begin position="1"/>
        <end position="19"/>
    </location>
</feature>
<keyword evidence="2" id="KW-0964">Secreted</keyword>
<accession>A0ABM1W133</accession>
<dbReference type="Gene3D" id="1.10.640.10">
    <property type="entry name" value="Haem peroxidase domain superfamily, animal type"/>
    <property type="match status" value="1"/>
</dbReference>
<evidence type="ECO:0000256" key="1">
    <source>
        <dbReference type="ARBA" id="ARBA00004613"/>
    </source>
</evidence>
<dbReference type="PROSITE" id="PS50292">
    <property type="entry name" value="PEROXIDASE_3"/>
    <property type="match status" value="1"/>
</dbReference>
<reference evidence="6" key="1">
    <citation type="submission" date="2025-08" db="UniProtKB">
        <authorList>
            <consortium name="RefSeq"/>
        </authorList>
    </citation>
    <scope>IDENTIFICATION</scope>
</reference>
<dbReference type="Proteomes" id="UP000694888">
    <property type="component" value="Unplaced"/>
</dbReference>
<evidence type="ECO:0000256" key="2">
    <source>
        <dbReference type="ARBA" id="ARBA00022525"/>
    </source>
</evidence>
<keyword evidence="3" id="KW-0325">Glycoprotein</keyword>
<evidence type="ECO:0000256" key="4">
    <source>
        <dbReference type="SAM" id="SignalP"/>
    </source>
</evidence>
<evidence type="ECO:0000313" key="5">
    <source>
        <dbReference type="Proteomes" id="UP000694888"/>
    </source>
</evidence>
<keyword evidence="6" id="KW-0560">Oxidoreductase</keyword>
<dbReference type="PRINTS" id="PR00457">
    <property type="entry name" value="ANPEROXIDASE"/>
</dbReference>
<dbReference type="GO" id="GO:0004601">
    <property type="term" value="F:peroxidase activity"/>
    <property type="evidence" value="ECO:0007669"/>
    <property type="project" value="UniProtKB-KW"/>
</dbReference>
<dbReference type="Pfam" id="PF03098">
    <property type="entry name" value="An_peroxidase"/>
    <property type="match status" value="1"/>
</dbReference>
<dbReference type="PANTHER" id="PTHR11475">
    <property type="entry name" value="OXIDASE/PEROXIDASE"/>
    <property type="match status" value="1"/>
</dbReference>
<dbReference type="RefSeq" id="XP_035828376.1">
    <property type="nucleotide sequence ID" value="XM_035972483.1"/>
</dbReference>
<proteinExistence type="predicted"/>
<dbReference type="SUPFAM" id="SSF48113">
    <property type="entry name" value="Heme-dependent peroxidases"/>
    <property type="match status" value="1"/>
</dbReference>
<keyword evidence="5" id="KW-1185">Reference proteome</keyword>
<protein>
    <submittedName>
        <fullName evidence="6">Chorion peroxidase</fullName>
    </submittedName>
</protein>
<dbReference type="InterPro" id="IPR019791">
    <property type="entry name" value="Haem_peroxidase_animal"/>
</dbReference>
<keyword evidence="4" id="KW-0732">Signal</keyword>
<organism evidence="5 6">
    <name type="scientific">Aplysia californica</name>
    <name type="common">California sea hare</name>
    <dbReference type="NCBI Taxonomy" id="6500"/>
    <lineage>
        <taxon>Eukaryota</taxon>
        <taxon>Metazoa</taxon>
        <taxon>Spiralia</taxon>
        <taxon>Lophotrochozoa</taxon>
        <taxon>Mollusca</taxon>
        <taxon>Gastropoda</taxon>
        <taxon>Heterobranchia</taxon>
        <taxon>Euthyneura</taxon>
        <taxon>Tectipleura</taxon>
        <taxon>Aplysiida</taxon>
        <taxon>Aplysioidea</taxon>
        <taxon>Aplysiidae</taxon>
        <taxon>Aplysia</taxon>
    </lineage>
</organism>
<comment type="subcellular location">
    <subcellularLocation>
        <location evidence="1">Secreted</location>
    </subcellularLocation>
</comment>
<evidence type="ECO:0000256" key="3">
    <source>
        <dbReference type="ARBA" id="ARBA00023180"/>
    </source>
</evidence>
<evidence type="ECO:0000313" key="6">
    <source>
        <dbReference type="RefSeq" id="XP_035828376.1"/>
    </source>
</evidence>
<dbReference type="GeneID" id="101849729"/>
<dbReference type="InterPro" id="IPR037120">
    <property type="entry name" value="Haem_peroxidase_sf_animal"/>
</dbReference>